<protein>
    <submittedName>
        <fullName evidence="2">Uncharacterized protein</fullName>
    </submittedName>
</protein>
<organism evidence="2 3">
    <name type="scientific">Mauremys mutica</name>
    <name type="common">yellowpond turtle</name>
    <dbReference type="NCBI Taxonomy" id="74926"/>
    <lineage>
        <taxon>Eukaryota</taxon>
        <taxon>Metazoa</taxon>
        <taxon>Chordata</taxon>
        <taxon>Craniata</taxon>
        <taxon>Vertebrata</taxon>
        <taxon>Euteleostomi</taxon>
        <taxon>Archelosauria</taxon>
        <taxon>Testudinata</taxon>
        <taxon>Testudines</taxon>
        <taxon>Cryptodira</taxon>
        <taxon>Durocryptodira</taxon>
        <taxon>Testudinoidea</taxon>
        <taxon>Geoemydidae</taxon>
        <taxon>Geoemydinae</taxon>
        <taxon>Mauremys</taxon>
    </lineage>
</organism>
<reference evidence="2" key="1">
    <citation type="submission" date="2021-09" db="EMBL/GenBank/DDBJ databases">
        <title>The genome of Mauremys mutica provides insights into the evolution of semi-aquatic lifestyle.</title>
        <authorList>
            <person name="Gong S."/>
            <person name="Gao Y."/>
        </authorList>
    </citation>
    <scope>NUCLEOTIDE SEQUENCE</scope>
    <source>
        <strain evidence="2">MM-2020</strain>
        <tissue evidence="2">Muscle</tissue>
    </source>
</reference>
<dbReference type="Proteomes" id="UP000827986">
    <property type="component" value="Unassembled WGS sequence"/>
</dbReference>
<feature type="region of interest" description="Disordered" evidence="1">
    <location>
        <begin position="89"/>
        <end position="110"/>
    </location>
</feature>
<evidence type="ECO:0000256" key="1">
    <source>
        <dbReference type="SAM" id="MobiDB-lite"/>
    </source>
</evidence>
<dbReference type="AlphaFoldDB" id="A0A9D4BBV0"/>
<name>A0A9D4BBV0_9SAUR</name>
<evidence type="ECO:0000313" key="3">
    <source>
        <dbReference type="Proteomes" id="UP000827986"/>
    </source>
</evidence>
<feature type="region of interest" description="Disordered" evidence="1">
    <location>
        <begin position="28"/>
        <end position="69"/>
    </location>
</feature>
<accession>A0A9D4BBV0</accession>
<sequence length="137" mass="14160">MWRGRGYIPHVPSVSECSQPVGAGEGLPPNLCPPMTPPSAGRRIPGPHVSPPQANCPPHWGDGSPPTCFKTPIPPPGLCPPVSQLRAPYCPQGSGPPSSEPPISPTTLALPPTPWFPLLLSVHSVTPPAPICPSGVD</sequence>
<evidence type="ECO:0000313" key="2">
    <source>
        <dbReference type="EMBL" id="KAH1188025.1"/>
    </source>
</evidence>
<proteinExistence type="predicted"/>
<dbReference type="EMBL" id="JAHDVG010000112">
    <property type="protein sequence ID" value="KAH1188025.1"/>
    <property type="molecule type" value="Genomic_DNA"/>
</dbReference>
<comment type="caution">
    <text evidence="2">The sequence shown here is derived from an EMBL/GenBank/DDBJ whole genome shotgun (WGS) entry which is preliminary data.</text>
</comment>
<gene>
    <name evidence="2" type="ORF">KIL84_012413</name>
</gene>
<keyword evidence="3" id="KW-1185">Reference proteome</keyword>